<dbReference type="Proteomes" id="UP000248482">
    <property type="component" value="Unplaced"/>
</dbReference>
<keyword evidence="7" id="KW-1133">Transmembrane helix</keyword>
<keyword evidence="6" id="KW-0735">Signal-anchor</keyword>
<evidence type="ECO:0000256" key="2">
    <source>
        <dbReference type="ARBA" id="ARBA00008661"/>
    </source>
</evidence>
<keyword evidence="4" id="KW-0808">Transferase</keyword>
<evidence type="ECO:0000256" key="3">
    <source>
        <dbReference type="ARBA" id="ARBA00022676"/>
    </source>
</evidence>
<dbReference type="Gene3D" id="3.90.550.50">
    <property type="match status" value="1"/>
</dbReference>
<evidence type="ECO:0000256" key="10">
    <source>
        <dbReference type="SAM" id="MobiDB-lite"/>
    </source>
</evidence>
<evidence type="ECO:0000313" key="11">
    <source>
        <dbReference type="Proteomes" id="UP000248482"/>
    </source>
</evidence>
<evidence type="ECO:0000256" key="7">
    <source>
        <dbReference type="ARBA" id="ARBA00022989"/>
    </source>
</evidence>
<name>A0A2Y9J9D7_ENHLU</name>
<dbReference type="FunFam" id="3.90.550.50:FF:000025">
    <property type="entry name" value="Hexosyltransferase"/>
    <property type="match status" value="1"/>
</dbReference>
<dbReference type="GO" id="GO:0016758">
    <property type="term" value="F:hexosyltransferase activity"/>
    <property type="evidence" value="ECO:0007669"/>
    <property type="project" value="InterPro"/>
</dbReference>
<comment type="similarity">
    <text evidence="2">Belongs to the glycosyltransferase 31 family.</text>
</comment>
<evidence type="ECO:0000256" key="1">
    <source>
        <dbReference type="ARBA" id="ARBA00004323"/>
    </source>
</evidence>
<reference evidence="12" key="1">
    <citation type="submission" date="2025-08" db="UniProtKB">
        <authorList>
            <consortium name="RefSeq"/>
        </authorList>
    </citation>
    <scope>IDENTIFICATION</scope>
    <source>
        <tissue evidence="12">Blood</tissue>
    </source>
</reference>
<proteinExistence type="inferred from homology"/>
<comment type="subcellular location">
    <subcellularLocation>
        <location evidence="1">Golgi apparatus membrane</location>
        <topology evidence="1">Single-pass type II membrane protein</topology>
    </subcellularLocation>
</comment>
<dbReference type="OrthoDB" id="115198at2759"/>
<dbReference type="Pfam" id="PF01762">
    <property type="entry name" value="Galactosyl_T"/>
    <property type="match status" value="1"/>
</dbReference>
<keyword evidence="9" id="KW-0472">Membrane</keyword>
<evidence type="ECO:0000313" key="12">
    <source>
        <dbReference type="RefSeq" id="XP_022357592.1"/>
    </source>
</evidence>
<protein>
    <submittedName>
        <fullName evidence="12">UDP-GlcNAc:betaGal beta-1,3-N-acetylglucosaminyltransferase LOC100288842</fullName>
    </submittedName>
</protein>
<keyword evidence="3" id="KW-0328">Glycosyltransferase</keyword>
<dbReference type="PANTHER" id="PTHR11214:SF29">
    <property type="entry name" value="BETA-1,3-GALACTOSYLTRANSFERASE 9"/>
    <property type="match status" value="1"/>
</dbReference>
<evidence type="ECO:0000256" key="6">
    <source>
        <dbReference type="ARBA" id="ARBA00022968"/>
    </source>
</evidence>
<keyword evidence="8" id="KW-0333">Golgi apparatus</keyword>
<sequence>MAQSLTLIQRFVIHKPPRHTSSSFKVMVPRFQSRVPRSTDLSERPGAQDLAPGSHRLGALGPPEPRSGRVRSAAMAPAEKERQTARGAADLDQRPPLGVCNLTGERLPVLPASSPRVPPPAAPSGRGCTSGPGLRGKRAGPGERGGHWNDAELHSGIIWHLDSIISKALKLLTDNMQVTFCRLRTHQWCFILFNVILFHALLFGADFVEEYFLRALPYVDMKVLEIKDKARKLNVEPLRSNLSKYYILSQSEVCKGKNIFLLSLIFSSPGNGTRRDLIRKTWGNVTSVQGHHILTLFALGMPVLVTTQQEIDEESHKNNDIIEGIFLDTSENQTLKIITMMQWVVTFCPNALFILKVDEEMFVNLPSLVDYLLNLKEHLEDIYVGRVIHQDTPNRDSNSQEFVPFSKYPEKYYPDYCSGEAFIMSQDVARMMYVVFNEVPVMVPADVFVGICAKSIGLIPIHSSRFSGKKHIRYNRCCYKFIFTSLETTDAEMPLAWEEISSGKECSLFETYYGLISCKLLTYLDSFKRFHMNTIKNYDMYFGD</sequence>
<dbReference type="STRING" id="391180.A0A2Y9J9D7"/>
<dbReference type="GO" id="GO:0000139">
    <property type="term" value="C:Golgi membrane"/>
    <property type="evidence" value="ECO:0007669"/>
    <property type="project" value="UniProtKB-SubCell"/>
</dbReference>
<dbReference type="AlphaFoldDB" id="A0A2Y9J9D7"/>
<evidence type="ECO:0000256" key="9">
    <source>
        <dbReference type="ARBA" id="ARBA00023136"/>
    </source>
</evidence>
<keyword evidence="5" id="KW-0812">Transmembrane</keyword>
<dbReference type="GeneID" id="111146357"/>
<dbReference type="KEGG" id="elk:111146357"/>
<feature type="region of interest" description="Disordered" evidence="10">
    <location>
        <begin position="35"/>
        <end position="96"/>
    </location>
</feature>
<feature type="region of interest" description="Disordered" evidence="10">
    <location>
        <begin position="109"/>
        <end position="146"/>
    </location>
</feature>
<dbReference type="RefSeq" id="XP_022357592.1">
    <property type="nucleotide sequence ID" value="XM_022501884.1"/>
</dbReference>
<evidence type="ECO:0000256" key="8">
    <source>
        <dbReference type="ARBA" id="ARBA00023034"/>
    </source>
</evidence>
<accession>A0A2Y9J9D7</accession>
<dbReference type="InterPro" id="IPR002659">
    <property type="entry name" value="Glyco_trans_31"/>
</dbReference>
<gene>
    <name evidence="12" type="primary">LOC111146357</name>
</gene>
<evidence type="ECO:0000256" key="5">
    <source>
        <dbReference type="ARBA" id="ARBA00022692"/>
    </source>
</evidence>
<dbReference type="PANTHER" id="PTHR11214">
    <property type="entry name" value="BETA-1,3-N-ACETYLGLUCOSAMINYLTRANSFERASE"/>
    <property type="match status" value="1"/>
</dbReference>
<keyword evidence="11" id="KW-1185">Reference proteome</keyword>
<organism evidence="11 12">
    <name type="scientific">Enhydra lutris kenyoni</name>
    <name type="common">northern sea otter</name>
    <dbReference type="NCBI Taxonomy" id="391180"/>
    <lineage>
        <taxon>Eukaryota</taxon>
        <taxon>Metazoa</taxon>
        <taxon>Chordata</taxon>
        <taxon>Craniata</taxon>
        <taxon>Vertebrata</taxon>
        <taxon>Euteleostomi</taxon>
        <taxon>Mammalia</taxon>
        <taxon>Eutheria</taxon>
        <taxon>Laurasiatheria</taxon>
        <taxon>Carnivora</taxon>
        <taxon>Caniformia</taxon>
        <taxon>Musteloidea</taxon>
        <taxon>Mustelidae</taxon>
        <taxon>Lutrinae</taxon>
        <taxon>Enhydra</taxon>
    </lineage>
</organism>
<feature type="compositionally biased region" description="Basic and acidic residues" evidence="10">
    <location>
        <begin position="78"/>
        <end position="93"/>
    </location>
</feature>
<dbReference type="GO" id="GO:0006493">
    <property type="term" value="P:protein O-linked glycosylation"/>
    <property type="evidence" value="ECO:0007669"/>
    <property type="project" value="TreeGrafter"/>
</dbReference>
<evidence type="ECO:0000256" key="4">
    <source>
        <dbReference type="ARBA" id="ARBA00022679"/>
    </source>
</evidence>